<dbReference type="EC" id="7.4.2.8" evidence="12"/>
<keyword evidence="10 12" id="KW-0811">Translocation</keyword>
<dbReference type="NCBIfam" id="NF006630">
    <property type="entry name" value="PRK09200.1"/>
    <property type="match status" value="1"/>
</dbReference>
<keyword evidence="9 12" id="KW-1278">Translocase</keyword>
<dbReference type="SUPFAM" id="SSF81767">
    <property type="entry name" value="Pre-protein crosslinking domain of SecA"/>
    <property type="match status" value="1"/>
</dbReference>
<dbReference type="GO" id="GO:0006605">
    <property type="term" value="P:protein targeting"/>
    <property type="evidence" value="ECO:0007669"/>
    <property type="project" value="UniProtKB-UniRule"/>
</dbReference>
<reference evidence="17 18" key="1">
    <citation type="submission" date="2018-07" db="EMBL/GenBank/DDBJ databases">
        <title>Complete genome sequence of Psychrobacillus sp. PB01, isolated from iceberg, and comparative genome analysis of Psychrobacillus strains.</title>
        <authorList>
            <person name="Lee P.C."/>
        </authorList>
    </citation>
    <scope>NUCLEOTIDE SEQUENCE [LARGE SCALE GENOMIC DNA]</scope>
    <source>
        <strain evidence="17 18">PB01</strain>
    </source>
</reference>
<keyword evidence="6 12" id="KW-0547">Nucleotide-binding</keyword>
<comment type="subunit">
    <text evidence="12">Monomer and homodimer. Part of the essential Sec protein translocation apparatus which comprises SecA, SecYEG and auxiliary proteins SecDF. Other proteins may also be involved.</text>
</comment>
<dbReference type="KEGG" id="psyo:PB01_04585"/>
<evidence type="ECO:0000256" key="10">
    <source>
        <dbReference type="ARBA" id="ARBA00023010"/>
    </source>
</evidence>
<dbReference type="EMBL" id="CP031223">
    <property type="protein sequence ID" value="QFF98153.1"/>
    <property type="molecule type" value="Genomic_DNA"/>
</dbReference>
<dbReference type="PROSITE" id="PS51192">
    <property type="entry name" value="HELICASE_ATP_BIND_1"/>
    <property type="match status" value="1"/>
</dbReference>
<dbReference type="Gene3D" id="3.90.1440.10">
    <property type="entry name" value="SecA, preprotein cross-linking domain"/>
    <property type="match status" value="1"/>
</dbReference>
<gene>
    <name evidence="12 17" type="primary">secA</name>
    <name evidence="17" type="ORF">PB01_04585</name>
</gene>
<dbReference type="SUPFAM" id="SSF52540">
    <property type="entry name" value="P-loop containing nucleoside triphosphate hydrolases"/>
    <property type="match status" value="2"/>
</dbReference>
<evidence type="ECO:0000256" key="11">
    <source>
        <dbReference type="ARBA" id="ARBA00023136"/>
    </source>
</evidence>
<dbReference type="Gene3D" id="1.10.3060.10">
    <property type="entry name" value="Helical scaffold and wing domains of SecA"/>
    <property type="match status" value="1"/>
</dbReference>
<dbReference type="InterPro" id="IPR001650">
    <property type="entry name" value="Helicase_C-like"/>
</dbReference>
<evidence type="ECO:0000256" key="1">
    <source>
        <dbReference type="ARBA" id="ARBA00004170"/>
    </source>
</evidence>
<dbReference type="NCBIfam" id="TIGR00963">
    <property type="entry name" value="secA"/>
    <property type="match status" value="1"/>
</dbReference>
<dbReference type="GO" id="GO:0005829">
    <property type="term" value="C:cytosol"/>
    <property type="evidence" value="ECO:0007669"/>
    <property type="project" value="TreeGrafter"/>
</dbReference>
<dbReference type="InterPro" id="IPR036266">
    <property type="entry name" value="SecA_Wing/Scaffold_sf"/>
</dbReference>
<dbReference type="CDD" id="cd18803">
    <property type="entry name" value="SF2_C_secA"/>
    <property type="match status" value="1"/>
</dbReference>
<dbReference type="PANTHER" id="PTHR30612:SF0">
    <property type="entry name" value="CHLOROPLAST PROTEIN-TRANSPORTING ATPASE"/>
    <property type="match status" value="1"/>
</dbReference>
<dbReference type="InterPro" id="IPR000185">
    <property type="entry name" value="SecA"/>
</dbReference>
<dbReference type="SUPFAM" id="SSF81886">
    <property type="entry name" value="Helical scaffold and wing domains of SecA"/>
    <property type="match status" value="1"/>
</dbReference>
<proteinExistence type="inferred from homology"/>
<dbReference type="Pfam" id="PF01043">
    <property type="entry name" value="SecA_PP_bind"/>
    <property type="match status" value="1"/>
</dbReference>
<dbReference type="Proteomes" id="UP000325517">
    <property type="component" value="Chromosome"/>
</dbReference>
<dbReference type="OrthoDB" id="9805579at2"/>
<comment type="function">
    <text evidence="12">Part of the Sec protein translocase complex. Interacts with the SecYEG preprotein conducting channel. Has a central role in coupling the hydrolysis of ATP to the transfer of proteins into and across the cell membrane, serving as an ATP-driven molecular motor driving the stepwise translocation of polypeptide chains across the membrane.</text>
</comment>
<evidence type="ECO:0000256" key="2">
    <source>
        <dbReference type="ARBA" id="ARBA00007650"/>
    </source>
</evidence>
<feature type="domain" description="SecA family profile" evidence="16">
    <location>
        <begin position="3"/>
        <end position="572"/>
    </location>
</feature>
<evidence type="ECO:0000256" key="3">
    <source>
        <dbReference type="ARBA" id="ARBA00022448"/>
    </source>
</evidence>
<dbReference type="GO" id="GO:0017038">
    <property type="term" value="P:protein import"/>
    <property type="evidence" value="ECO:0007669"/>
    <property type="project" value="InterPro"/>
</dbReference>
<feature type="binding site" evidence="12">
    <location>
        <position position="87"/>
    </location>
    <ligand>
        <name>ATP</name>
        <dbReference type="ChEBI" id="CHEBI:30616"/>
    </ligand>
</feature>
<keyword evidence="7 12" id="KW-0067">ATP-binding</keyword>
<evidence type="ECO:0000259" key="14">
    <source>
        <dbReference type="PROSITE" id="PS51192"/>
    </source>
</evidence>
<dbReference type="Pfam" id="PF21090">
    <property type="entry name" value="P-loop_SecA"/>
    <property type="match status" value="2"/>
</dbReference>
<organism evidence="17 18">
    <name type="scientific">Psychrobacillus glaciei</name>
    <dbReference type="NCBI Taxonomy" id="2283160"/>
    <lineage>
        <taxon>Bacteria</taxon>
        <taxon>Bacillati</taxon>
        <taxon>Bacillota</taxon>
        <taxon>Bacilli</taxon>
        <taxon>Bacillales</taxon>
        <taxon>Bacillaceae</taxon>
        <taxon>Psychrobacillus</taxon>
    </lineage>
</organism>
<dbReference type="SMART" id="SM00957">
    <property type="entry name" value="SecA_DEAD"/>
    <property type="match status" value="1"/>
</dbReference>
<evidence type="ECO:0000256" key="12">
    <source>
        <dbReference type="HAMAP-Rule" id="MF_01382"/>
    </source>
</evidence>
<evidence type="ECO:0000256" key="9">
    <source>
        <dbReference type="ARBA" id="ARBA00022967"/>
    </source>
</evidence>
<dbReference type="PROSITE" id="PS51194">
    <property type="entry name" value="HELICASE_CTER"/>
    <property type="match status" value="1"/>
</dbReference>
<dbReference type="InterPro" id="IPR027417">
    <property type="entry name" value="P-loop_NTPase"/>
</dbReference>
<evidence type="ECO:0000256" key="5">
    <source>
        <dbReference type="ARBA" id="ARBA00022490"/>
    </source>
</evidence>
<comment type="catalytic activity">
    <reaction evidence="12">
        <text>ATP + H2O + cellular proteinSide 1 = ADP + phosphate + cellular proteinSide 2.</text>
        <dbReference type="EC" id="7.4.2.8"/>
    </reaction>
</comment>
<dbReference type="InterPro" id="IPR011116">
    <property type="entry name" value="SecA_Wing/Scaffold"/>
</dbReference>
<evidence type="ECO:0000313" key="18">
    <source>
        <dbReference type="Proteomes" id="UP000325517"/>
    </source>
</evidence>
<dbReference type="InterPro" id="IPR044722">
    <property type="entry name" value="SecA_SF2_C"/>
</dbReference>
<dbReference type="InterPro" id="IPR036670">
    <property type="entry name" value="SecA_X-link_sf"/>
</dbReference>
<evidence type="ECO:0000256" key="13">
    <source>
        <dbReference type="RuleBase" id="RU003874"/>
    </source>
</evidence>
<feature type="domain" description="Helicase C-terminal" evidence="15">
    <location>
        <begin position="412"/>
        <end position="587"/>
    </location>
</feature>
<keyword evidence="18" id="KW-1185">Reference proteome</keyword>
<dbReference type="GO" id="GO:0005886">
    <property type="term" value="C:plasma membrane"/>
    <property type="evidence" value="ECO:0007669"/>
    <property type="project" value="UniProtKB-SubCell"/>
</dbReference>
<evidence type="ECO:0000256" key="7">
    <source>
        <dbReference type="ARBA" id="ARBA00022840"/>
    </source>
</evidence>
<dbReference type="Gene3D" id="3.40.50.300">
    <property type="entry name" value="P-loop containing nucleotide triphosphate hydrolases"/>
    <property type="match status" value="3"/>
</dbReference>
<comment type="similarity">
    <text evidence="2 12 13">Belongs to the SecA family.</text>
</comment>
<sequence>MNMLHSIKKMISGEVIELKQLKKIVYKINALEDSFANKTDAELKSYTDKFSEQLSNGVSPEELIVEAFAVVREASKRVLGMRHYDSQLMGGAVLTQSQIAQMQTGEGKTLVATLPAYVMALYRKGTHIITANEYLASRDFEQMKPLFEFLGLTVGLNISGIESYEKQSAYKCDITYGTGTEFGFDYLRDHMVRSVEDLVQRPLFYALIDEVDSILIDEARTPLILAGKSNASLNLFPIMHLVIDSFKDNEDYNYYPETKQIVLLDSGADRLESAFGIDNVYDSEHREFMHIAMQTLRAKVVMRKDVDYIVKEDKIMIVDPYTGRIMEGRTFSDGLHQAIEAKEKVTIKEENNTQASVMIQHYFRLYKHVSGMTGSAVPSREEFWETYNLRVTEIPTNKPNMRVDMETLVYLTAEDKMKKIVEETQKHHNNGQPVLIGTTSIEQSEKYSTHLHELGIKHSILNAKTVEDEAELISNAGQLNKIMLATNMAGRGTDIILGEGVAELGGLHIIGTELHSSARIDMQLRGRGGRQGDPGSTHFIVSLEDELFHYYDEDEFAKYKGKVKADNTGLVLSPNPTKFVYNVQNVIEGMHFSSRSHLLKLDDINNDQQKVMYNYREKALKVENMQALIIDAMHERHNTLVDELSELNVDNASHSINLNEIIDEIKIISLLTSNEENKYASLNIENKDQLKKSLESVYSESLQISNNACIEDEIWRDIQTNYMEILDRLWITHLGNLHHLREGISIRGYGQEDPYRLYSYDALHLFNEMLHTFYRDIIRYYLQLNATKNQ</sequence>
<accession>A0A5J6SL25</accession>
<dbReference type="CDD" id="cd17928">
    <property type="entry name" value="DEXDc_SecA"/>
    <property type="match status" value="1"/>
</dbReference>
<keyword evidence="8 12" id="KW-0653">Protein transport</keyword>
<feature type="binding site" evidence="12">
    <location>
        <begin position="105"/>
        <end position="109"/>
    </location>
    <ligand>
        <name>ATP</name>
        <dbReference type="ChEBI" id="CHEBI:30616"/>
    </ligand>
</feature>
<evidence type="ECO:0000256" key="4">
    <source>
        <dbReference type="ARBA" id="ARBA00022475"/>
    </source>
</evidence>
<dbReference type="PROSITE" id="PS51196">
    <property type="entry name" value="SECA_MOTOR_DEAD"/>
    <property type="match status" value="1"/>
</dbReference>
<dbReference type="InterPro" id="IPR011115">
    <property type="entry name" value="SecA_DEAD"/>
</dbReference>
<dbReference type="GO" id="GO:0031522">
    <property type="term" value="C:cell envelope Sec protein transport complex"/>
    <property type="evidence" value="ECO:0007669"/>
    <property type="project" value="TreeGrafter"/>
</dbReference>
<evidence type="ECO:0000256" key="6">
    <source>
        <dbReference type="ARBA" id="ARBA00022741"/>
    </source>
</evidence>
<evidence type="ECO:0000256" key="8">
    <source>
        <dbReference type="ARBA" id="ARBA00022927"/>
    </source>
</evidence>
<name>A0A5J6SL25_9BACI</name>
<dbReference type="InterPro" id="IPR014018">
    <property type="entry name" value="SecA_motor_DEAD"/>
</dbReference>
<dbReference type="Pfam" id="PF07517">
    <property type="entry name" value="SecA_DEAD"/>
    <property type="match status" value="1"/>
</dbReference>
<dbReference type="Pfam" id="PF07516">
    <property type="entry name" value="SecA_SW"/>
    <property type="match status" value="1"/>
</dbReference>
<comment type="subcellular location">
    <subcellularLocation>
        <location evidence="12">Cell membrane</location>
        <topology evidence="12">Peripheral membrane protein</topology>
        <orientation evidence="12">Cytoplasmic side</orientation>
    </subcellularLocation>
    <subcellularLocation>
        <location evidence="12">Cytoplasm</location>
    </subcellularLocation>
    <subcellularLocation>
        <location evidence="1">Membrane</location>
        <topology evidence="1">Peripheral membrane protein</topology>
    </subcellularLocation>
    <text evidence="12">Distribution is 50-50.</text>
</comment>
<dbReference type="AlphaFoldDB" id="A0A5J6SL25"/>
<dbReference type="SMART" id="SM00958">
    <property type="entry name" value="SecA_PP_bind"/>
    <property type="match status" value="1"/>
</dbReference>
<dbReference type="GO" id="GO:0008564">
    <property type="term" value="F:protein-exporting ATPase activity"/>
    <property type="evidence" value="ECO:0007669"/>
    <property type="project" value="UniProtKB-EC"/>
</dbReference>
<evidence type="ECO:0000259" key="15">
    <source>
        <dbReference type="PROSITE" id="PS51194"/>
    </source>
</evidence>
<keyword evidence="3 12" id="KW-0813">Transport</keyword>
<feature type="domain" description="Helicase ATP-binding" evidence="14">
    <location>
        <begin position="89"/>
        <end position="264"/>
    </location>
</feature>
<dbReference type="InterPro" id="IPR011130">
    <property type="entry name" value="SecA_preprotein_X-link_dom"/>
</dbReference>
<dbReference type="FunFam" id="3.40.50.300:FF:000429">
    <property type="entry name" value="Preprotein translocase subunit SecA"/>
    <property type="match status" value="1"/>
</dbReference>
<feature type="binding site" evidence="12">
    <location>
        <position position="494"/>
    </location>
    <ligand>
        <name>ATP</name>
        <dbReference type="ChEBI" id="CHEBI:30616"/>
    </ligand>
</feature>
<dbReference type="GO" id="GO:0005524">
    <property type="term" value="F:ATP binding"/>
    <property type="evidence" value="ECO:0007669"/>
    <property type="project" value="UniProtKB-UniRule"/>
</dbReference>
<keyword evidence="11 12" id="KW-0472">Membrane</keyword>
<dbReference type="GO" id="GO:0043952">
    <property type="term" value="P:protein transport by the Sec complex"/>
    <property type="evidence" value="ECO:0007669"/>
    <property type="project" value="TreeGrafter"/>
</dbReference>
<keyword evidence="5 12" id="KW-0963">Cytoplasm</keyword>
<keyword evidence="4 12" id="KW-1003">Cell membrane</keyword>
<dbReference type="PRINTS" id="PR00906">
    <property type="entry name" value="SECA"/>
</dbReference>
<dbReference type="GO" id="GO:0065002">
    <property type="term" value="P:intracellular protein transmembrane transport"/>
    <property type="evidence" value="ECO:0007669"/>
    <property type="project" value="UniProtKB-UniRule"/>
</dbReference>
<protein>
    <recommendedName>
        <fullName evidence="12 13">Protein translocase subunit SecA</fullName>
        <ecNumber evidence="12">7.4.2.8</ecNumber>
    </recommendedName>
</protein>
<dbReference type="InterPro" id="IPR014001">
    <property type="entry name" value="Helicase_ATP-bd"/>
</dbReference>
<evidence type="ECO:0000259" key="16">
    <source>
        <dbReference type="PROSITE" id="PS51196"/>
    </source>
</evidence>
<evidence type="ECO:0000313" key="17">
    <source>
        <dbReference type="EMBL" id="QFF98153.1"/>
    </source>
</evidence>
<dbReference type="PANTHER" id="PTHR30612">
    <property type="entry name" value="SECA INNER MEMBRANE COMPONENT OF SEC PROTEIN SECRETION SYSTEM"/>
    <property type="match status" value="1"/>
</dbReference>
<dbReference type="HAMAP" id="MF_01382">
    <property type="entry name" value="SecA"/>
    <property type="match status" value="1"/>
</dbReference>